<dbReference type="EMBL" id="BMAW01040185">
    <property type="protein sequence ID" value="GFU58657.1"/>
    <property type="molecule type" value="Genomic_DNA"/>
</dbReference>
<comment type="caution">
    <text evidence="1">The sequence shown here is derived from an EMBL/GenBank/DDBJ whole genome shotgun (WGS) entry which is preliminary data.</text>
</comment>
<reference evidence="1" key="1">
    <citation type="submission" date="2020-08" db="EMBL/GenBank/DDBJ databases">
        <title>Multicomponent nature underlies the extraordinary mechanical properties of spider dragline silk.</title>
        <authorList>
            <person name="Kono N."/>
            <person name="Nakamura H."/>
            <person name="Mori M."/>
            <person name="Yoshida Y."/>
            <person name="Ohtoshi R."/>
            <person name="Malay A.D."/>
            <person name="Moran D.A.P."/>
            <person name="Tomita M."/>
            <person name="Numata K."/>
            <person name="Arakawa K."/>
        </authorList>
    </citation>
    <scope>NUCLEOTIDE SEQUENCE</scope>
</reference>
<evidence type="ECO:0000313" key="2">
    <source>
        <dbReference type="Proteomes" id="UP000887013"/>
    </source>
</evidence>
<protein>
    <submittedName>
        <fullName evidence="1">Uncharacterized protein</fullName>
    </submittedName>
</protein>
<dbReference type="AlphaFoldDB" id="A0A8X6R3R7"/>
<evidence type="ECO:0000313" key="1">
    <source>
        <dbReference type="EMBL" id="GFU58657.1"/>
    </source>
</evidence>
<accession>A0A8X6R3R7</accession>
<gene>
    <name evidence="1" type="ORF">NPIL_404571</name>
</gene>
<sequence>MRDGHLHPLETLKRRRCHVRNDMEKEGGVLSFIMTRFGWVSVSLLCHLLKVLLHLQCGFLSLAVSFSPRICQIRWWDIIRNGDKLGLCYLVMEDMADGKIKCIGVNRHGFQKDKNCMWLK</sequence>
<keyword evidence="2" id="KW-1185">Reference proteome</keyword>
<proteinExistence type="predicted"/>
<organism evidence="1 2">
    <name type="scientific">Nephila pilipes</name>
    <name type="common">Giant wood spider</name>
    <name type="synonym">Nephila maculata</name>
    <dbReference type="NCBI Taxonomy" id="299642"/>
    <lineage>
        <taxon>Eukaryota</taxon>
        <taxon>Metazoa</taxon>
        <taxon>Ecdysozoa</taxon>
        <taxon>Arthropoda</taxon>
        <taxon>Chelicerata</taxon>
        <taxon>Arachnida</taxon>
        <taxon>Araneae</taxon>
        <taxon>Araneomorphae</taxon>
        <taxon>Entelegynae</taxon>
        <taxon>Araneoidea</taxon>
        <taxon>Nephilidae</taxon>
        <taxon>Nephila</taxon>
    </lineage>
</organism>
<dbReference type="Proteomes" id="UP000887013">
    <property type="component" value="Unassembled WGS sequence"/>
</dbReference>
<name>A0A8X6R3R7_NEPPI</name>